<evidence type="ECO:0000313" key="7">
    <source>
        <dbReference type="Proteomes" id="UP000764110"/>
    </source>
</evidence>
<dbReference type="Pfam" id="PF16884">
    <property type="entry name" value="ADH_N_2"/>
    <property type="match status" value="1"/>
</dbReference>
<dbReference type="EMBL" id="JACEFI010000032">
    <property type="protein sequence ID" value="KAH0592399.1"/>
    <property type="molecule type" value="Genomic_DNA"/>
</dbReference>
<dbReference type="InterPro" id="IPR003695">
    <property type="entry name" value="Ppx_GppA_N"/>
</dbReference>
<reference evidence="6 7" key="1">
    <citation type="submission" date="2020-07" db="EMBL/GenBank/DDBJ databases">
        <title>Metarhizium humberi genome.</title>
        <authorList>
            <person name="Lysoe E."/>
        </authorList>
    </citation>
    <scope>NUCLEOTIDE SEQUENCE [LARGE SCALE GENOMIC DNA]</scope>
    <source>
        <strain evidence="6 7">ESALQ1638</strain>
    </source>
</reference>
<dbReference type="PANTHER" id="PTHR43205">
    <property type="entry name" value="PROSTAGLANDIN REDUCTASE"/>
    <property type="match status" value="1"/>
</dbReference>
<dbReference type="Gene3D" id="3.40.50.720">
    <property type="entry name" value="NAD(P)-binding Rossmann-like Domain"/>
    <property type="match status" value="1"/>
</dbReference>
<gene>
    <name evidence="6" type="ORF">MHUMG1_09900</name>
</gene>
<dbReference type="FunFam" id="3.30.420.40:FF:000191">
    <property type="entry name" value="Retrograde regulation protein 2"/>
    <property type="match status" value="1"/>
</dbReference>
<dbReference type="CDD" id="cd05288">
    <property type="entry name" value="PGDH"/>
    <property type="match status" value="1"/>
</dbReference>
<keyword evidence="2" id="KW-0560">Oxidoreductase</keyword>
<dbReference type="InterPro" id="IPR045010">
    <property type="entry name" value="MDR_fam"/>
</dbReference>
<dbReference type="PANTHER" id="PTHR43205:SF42">
    <property type="entry name" value="ALCOHOL DEHYDROGENASE, ZINC-CONTAINING (AFU_ORTHOLOGUE AFUA_7G04530)"/>
    <property type="match status" value="1"/>
</dbReference>
<comment type="caution">
    <text evidence="6">The sequence shown here is derived from an EMBL/GenBank/DDBJ whole genome shotgun (WGS) entry which is preliminary data.</text>
</comment>
<dbReference type="InterPro" id="IPR057512">
    <property type="entry name" value="RTG2_C"/>
</dbReference>
<evidence type="ECO:0000259" key="5">
    <source>
        <dbReference type="SMART" id="SM00829"/>
    </source>
</evidence>
<dbReference type="Gene3D" id="3.30.420.40">
    <property type="match status" value="1"/>
</dbReference>
<dbReference type="InterPro" id="IPR041694">
    <property type="entry name" value="ADH_N_2"/>
</dbReference>
<organism evidence="6 7">
    <name type="scientific">Metarhizium humberi</name>
    <dbReference type="NCBI Taxonomy" id="2596975"/>
    <lineage>
        <taxon>Eukaryota</taxon>
        <taxon>Fungi</taxon>
        <taxon>Dikarya</taxon>
        <taxon>Ascomycota</taxon>
        <taxon>Pezizomycotina</taxon>
        <taxon>Sordariomycetes</taxon>
        <taxon>Hypocreomycetidae</taxon>
        <taxon>Hypocreales</taxon>
        <taxon>Clavicipitaceae</taxon>
        <taxon>Metarhizium</taxon>
    </lineage>
</organism>
<dbReference type="FunFam" id="3.30.420.150:FF:000007">
    <property type="entry name" value="Retrograde regulation protein 2"/>
    <property type="match status" value="1"/>
</dbReference>
<protein>
    <recommendedName>
        <fullName evidence="3">Dehydrogenase FUB6</fullName>
    </recommendedName>
    <alternativeName>
        <fullName evidence="4">Fusaric acid biosynthesis protein 6</fullName>
    </alternativeName>
</protein>
<dbReference type="InterPro" id="IPR036291">
    <property type="entry name" value="NAD(P)-bd_dom_sf"/>
</dbReference>
<dbReference type="InterPro" id="IPR020843">
    <property type="entry name" value="ER"/>
</dbReference>
<dbReference type="AlphaFoldDB" id="A0A9P8S3L4"/>
<dbReference type="SUPFAM" id="SSF51735">
    <property type="entry name" value="NAD(P)-binding Rossmann-fold domains"/>
    <property type="match status" value="1"/>
</dbReference>
<dbReference type="InterPro" id="IPR011032">
    <property type="entry name" value="GroES-like_sf"/>
</dbReference>
<dbReference type="Gene3D" id="3.30.420.150">
    <property type="entry name" value="Exopolyphosphatase. Domain 2"/>
    <property type="match status" value="1"/>
</dbReference>
<name>A0A9P8S3L4_9HYPO</name>
<dbReference type="InterPro" id="IPR043129">
    <property type="entry name" value="ATPase_NBD"/>
</dbReference>
<dbReference type="Gene3D" id="1.10.3210.10">
    <property type="entry name" value="Hypothetical protein af1432"/>
    <property type="match status" value="1"/>
</dbReference>
<evidence type="ECO:0000256" key="2">
    <source>
        <dbReference type="ARBA" id="ARBA00023002"/>
    </source>
</evidence>
<dbReference type="SUPFAM" id="SSF53067">
    <property type="entry name" value="Actin-like ATPase domain"/>
    <property type="match status" value="2"/>
</dbReference>
<sequence>MKQDNLSVVLAERPTGAIIPGQTFHQKTTPIPSPADLQDGQILVETVYLSLDPAMRGWLNAPLNADEPRGQDVRSYLPPVKLGAVMRGATAARVLASKSKQAAPGDYVSAMSGWTEYAILDEGQFEPASSFLGLNANEPQDMLSVLGLTGATAWWGMTQIGDPKPGELVVVSGAAGATGSVAGQIAKIKGATVVGICGSDAKCSWLVNELGFDVALNYKAPDFRDQFKAATKSYIDVYFDNVGGDILDMCLARAKEHSRFVMCGGISQYNSANPVGPKNIARVITMRIRMQGFIVFDHRDRIPEIRRELSQWLAEGKLKKTETIVKGGLAVAEQALVDLYNGSNQGKLLVEVKSPSAPALKLINIEYTAKNQYQVFFRRVGNRHGRVYLLPASGRDTVAHKNAQFPNVWSMEAMYSDFLNIELTAHQPRSQRTEHEYSLAMAARCDSPDFSDFEEVDVSEIPQTPLLSSSHELSVSSSTGDGHPPWQGHRDKLVGLVDMGSNGIRFSITDLSDPLARILNPVIVYRSSISLYDAQFDPETGDQIPIPETTITAVCEVLQRFMVVCKDFDVPEEHIYLVATEATRLAKNSAQLLQSIKEATGKNVELIEKEMEGEIGALGIASGFLTMEGLVMDLGGGSTQITWIISRQGHIRTSSNGSFSFPYGAAALTKRLDDIRKGKDEKDADHAVEQLRKEMVSNFKDAYQRLQVPQAMVEEAQREGGFRIYLSGGGFRGWGYLLLYLNQSQGQHYPISIINGYTVGREQFEDTKSIEKAAKAARDIFRISDRRRSQVPAVAFLVNVLAEAIPLGVREAHFCQGGVREGYLFRQLAARIRREAPLEVITRNFAPGSRLQIQELIRGAIPKTSKDATRRFPPDFGGHVMEAFTNVMYVHMFMSKETASTAALYSTSSGILASTLGVSHQDRARLALMLQARYRGELPPREVEFRDALRSIISPEDVWWAQYLGRVGFVITCLYPTGKVDPANLKVLFSSSWSSTLGKKGTKEGLVLKISIRKVKHDPEKLKKLVTDNLKVIEKAGKKKNWAGKDRSWGMKVEVRVAEEQIL</sequence>
<dbReference type="Pfam" id="PF00107">
    <property type="entry name" value="ADH_zinc_N"/>
    <property type="match status" value="1"/>
</dbReference>
<evidence type="ECO:0000256" key="4">
    <source>
        <dbReference type="ARBA" id="ARBA00083301"/>
    </source>
</evidence>
<dbReference type="Pfam" id="PF23566">
    <property type="entry name" value="RTG2_C"/>
    <property type="match status" value="1"/>
</dbReference>
<dbReference type="FunFam" id="3.40.50.720:FF:000121">
    <property type="entry name" value="Prostaglandin reductase 2"/>
    <property type="match status" value="1"/>
</dbReference>
<evidence type="ECO:0000256" key="1">
    <source>
        <dbReference type="ARBA" id="ARBA00004685"/>
    </source>
</evidence>
<dbReference type="InterPro" id="IPR013149">
    <property type="entry name" value="ADH-like_C"/>
</dbReference>
<evidence type="ECO:0000313" key="6">
    <source>
        <dbReference type="EMBL" id="KAH0592399.1"/>
    </source>
</evidence>
<dbReference type="Gene3D" id="3.90.180.10">
    <property type="entry name" value="Medium-chain alcohol dehydrogenases, catalytic domain"/>
    <property type="match status" value="1"/>
</dbReference>
<dbReference type="Pfam" id="PF02541">
    <property type="entry name" value="Ppx-GppA"/>
    <property type="match status" value="1"/>
</dbReference>
<accession>A0A9P8S3L4</accession>
<keyword evidence="7" id="KW-1185">Reference proteome</keyword>
<dbReference type="GO" id="GO:0016628">
    <property type="term" value="F:oxidoreductase activity, acting on the CH-CH group of donors, NAD or NADP as acceptor"/>
    <property type="evidence" value="ECO:0007669"/>
    <property type="project" value="InterPro"/>
</dbReference>
<evidence type="ECO:0000256" key="3">
    <source>
        <dbReference type="ARBA" id="ARBA00069006"/>
    </source>
</evidence>
<dbReference type="SUPFAM" id="SSF50129">
    <property type="entry name" value="GroES-like"/>
    <property type="match status" value="1"/>
</dbReference>
<proteinExistence type="predicted"/>
<dbReference type="Proteomes" id="UP000764110">
    <property type="component" value="Unassembled WGS sequence"/>
</dbReference>
<feature type="domain" description="Enoyl reductase (ER)" evidence="5">
    <location>
        <begin position="21"/>
        <end position="350"/>
    </location>
</feature>
<comment type="pathway">
    <text evidence="1">Mycotoxin biosynthesis.</text>
</comment>
<dbReference type="SMART" id="SM00829">
    <property type="entry name" value="PKS_ER"/>
    <property type="match status" value="1"/>
</dbReference>